<keyword evidence="7" id="KW-0288">FMN</keyword>
<sequence length="445" mass="50102">MTTIQGVTNDRLGRIVEDAASEVYVFGAEDYLFRIVNRGARDNLGYTIDELRSLTPWDIKPEISREAFVALVQPLIRGVVERLDFDTVHRRRDGTLYSVSVRLQLFEEQGDRVFYAAIQDITERQQIESDLRDVTRRLDAILDNTTMSVFLMDDRQQCVFMNKAAEQLTGYAFAETAGRPLHDVIHHSYPDGRPFPLSECAIDRAFPRNAGTQGEEVFVHKDGSFYPVAFTASPVRDERTNVVGTVVEVRDISEDRRNKEARDLLMREVDHRSRNVLAIVHSLVHLTRADDLATYKATLAGRIDALSRAQTSLASRRWEGGELRDVVRDSLDALCPGDRVACEGSQVSLSPEQVQPISMLLHELATNANKYGAFSAGDGFVSVTWRVDDGQVRLSWKETGGPQVVEPEREGFGSILKNSLMRQLRGRIDRQWTATGLAVEMTFPL</sequence>
<evidence type="ECO:0000256" key="10">
    <source>
        <dbReference type="ARBA" id="ARBA00022741"/>
    </source>
</evidence>
<dbReference type="Gene3D" id="3.30.450.20">
    <property type="entry name" value="PAS domain"/>
    <property type="match status" value="2"/>
</dbReference>
<keyword evidence="13" id="KW-0157">Chromophore</keyword>
<evidence type="ECO:0000256" key="15">
    <source>
        <dbReference type="ARBA" id="ARBA00023170"/>
    </source>
</evidence>
<dbReference type="EMBL" id="JACHOR010000005">
    <property type="protein sequence ID" value="MBB5747464.1"/>
    <property type="molecule type" value="Genomic_DNA"/>
</dbReference>
<dbReference type="SMART" id="SM00911">
    <property type="entry name" value="HWE_HK"/>
    <property type="match status" value="1"/>
</dbReference>
<name>A0A7W9FHH5_9CAUL</name>
<evidence type="ECO:0000256" key="13">
    <source>
        <dbReference type="ARBA" id="ARBA00022991"/>
    </source>
</evidence>
<dbReference type="CDD" id="cd00130">
    <property type="entry name" value="PAS"/>
    <property type="match status" value="2"/>
</dbReference>
<keyword evidence="9" id="KW-0677">Repeat</keyword>
<evidence type="ECO:0000256" key="6">
    <source>
        <dbReference type="ARBA" id="ARBA00022630"/>
    </source>
</evidence>
<keyword evidence="12" id="KW-0067">ATP-binding</keyword>
<dbReference type="PROSITE" id="PS50112">
    <property type="entry name" value="PAS"/>
    <property type="match status" value="1"/>
</dbReference>
<evidence type="ECO:0000313" key="19">
    <source>
        <dbReference type="Proteomes" id="UP000545037"/>
    </source>
</evidence>
<dbReference type="GO" id="GO:0009881">
    <property type="term" value="F:photoreceptor activity"/>
    <property type="evidence" value="ECO:0007669"/>
    <property type="project" value="UniProtKB-KW"/>
</dbReference>
<feature type="domain" description="PAC" evidence="17">
    <location>
        <begin position="81"/>
        <end position="133"/>
    </location>
</feature>
<dbReference type="EC" id="2.7.13.3" evidence="2"/>
<dbReference type="GO" id="GO:0005524">
    <property type="term" value="F:ATP binding"/>
    <property type="evidence" value="ECO:0007669"/>
    <property type="project" value="UniProtKB-KW"/>
</dbReference>
<evidence type="ECO:0000256" key="14">
    <source>
        <dbReference type="ARBA" id="ARBA00023026"/>
    </source>
</evidence>
<dbReference type="InterPro" id="IPR035965">
    <property type="entry name" value="PAS-like_dom_sf"/>
</dbReference>
<dbReference type="SUPFAM" id="SSF55785">
    <property type="entry name" value="PYP-like sensor domain (PAS domain)"/>
    <property type="match status" value="2"/>
</dbReference>
<dbReference type="InterPro" id="IPR000014">
    <property type="entry name" value="PAS"/>
</dbReference>
<evidence type="ECO:0000256" key="7">
    <source>
        <dbReference type="ARBA" id="ARBA00022643"/>
    </source>
</evidence>
<comment type="catalytic activity">
    <reaction evidence="1">
        <text>ATP + protein L-histidine = ADP + protein N-phospho-L-histidine.</text>
        <dbReference type="EC" id="2.7.13.3"/>
    </reaction>
</comment>
<dbReference type="Pfam" id="PF07536">
    <property type="entry name" value="HWE_HK"/>
    <property type="match status" value="1"/>
</dbReference>
<keyword evidence="15" id="KW-0675">Receptor</keyword>
<evidence type="ECO:0000256" key="2">
    <source>
        <dbReference type="ARBA" id="ARBA00012438"/>
    </source>
</evidence>
<dbReference type="GO" id="GO:0004673">
    <property type="term" value="F:protein histidine kinase activity"/>
    <property type="evidence" value="ECO:0007669"/>
    <property type="project" value="UniProtKB-EC"/>
</dbReference>
<dbReference type="SMART" id="SM00086">
    <property type="entry name" value="PAC"/>
    <property type="match status" value="2"/>
</dbReference>
<dbReference type="InterPro" id="IPR013767">
    <property type="entry name" value="PAS_fold"/>
</dbReference>
<evidence type="ECO:0000256" key="1">
    <source>
        <dbReference type="ARBA" id="ARBA00000085"/>
    </source>
</evidence>
<evidence type="ECO:0000256" key="11">
    <source>
        <dbReference type="ARBA" id="ARBA00022777"/>
    </source>
</evidence>
<dbReference type="Pfam" id="PF13426">
    <property type="entry name" value="PAS_9"/>
    <property type="match status" value="1"/>
</dbReference>
<dbReference type="GO" id="GO:0006355">
    <property type="term" value="P:regulation of DNA-templated transcription"/>
    <property type="evidence" value="ECO:0007669"/>
    <property type="project" value="InterPro"/>
</dbReference>
<evidence type="ECO:0000259" key="17">
    <source>
        <dbReference type="PROSITE" id="PS50113"/>
    </source>
</evidence>
<evidence type="ECO:0000256" key="3">
    <source>
        <dbReference type="ARBA" id="ARBA00022543"/>
    </source>
</evidence>
<dbReference type="RefSeq" id="WP_183214434.1">
    <property type="nucleotide sequence ID" value="NZ_JACHOR010000005.1"/>
</dbReference>
<keyword evidence="6" id="KW-0285">Flavoprotein</keyword>
<proteinExistence type="predicted"/>
<feature type="domain" description="PAS" evidence="16">
    <location>
        <begin position="134"/>
        <end position="186"/>
    </location>
</feature>
<dbReference type="Pfam" id="PF00989">
    <property type="entry name" value="PAS"/>
    <property type="match status" value="1"/>
</dbReference>
<dbReference type="PROSITE" id="PS50113">
    <property type="entry name" value="PAC"/>
    <property type="match status" value="2"/>
</dbReference>
<keyword evidence="5" id="KW-0716">Sensory transduction</keyword>
<dbReference type="InterPro" id="IPR011102">
    <property type="entry name" value="Sig_transdc_His_kinase_HWE"/>
</dbReference>
<evidence type="ECO:0000256" key="8">
    <source>
        <dbReference type="ARBA" id="ARBA00022679"/>
    </source>
</evidence>
<keyword evidence="14" id="KW-0843">Virulence</keyword>
<dbReference type="InterPro" id="IPR000700">
    <property type="entry name" value="PAS-assoc_C"/>
</dbReference>
<dbReference type="AlphaFoldDB" id="A0A7W9FHH5"/>
<evidence type="ECO:0000256" key="12">
    <source>
        <dbReference type="ARBA" id="ARBA00022840"/>
    </source>
</evidence>
<keyword evidence="19" id="KW-1185">Reference proteome</keyword>
<organism evidence="18 19">
    <name type="scientific">Brevundimonas variabilis</name>
    <dbReference type="NCBI Taxonomy" id="74312"/>
    <lineage>
        <taxon>Bacteria</taxon>
        <taxon>Pseudomonadati</taxon>
        <taxon>Pseudomonadota</taxon>
        <taxon>Alphaproteobacteria</taxon>
        <taxon>Caulobacterales</taxon>
        <taxon>Caulobacteraceae</taxon>
        <taxon>Brevundimonas</taxon>
    </lineage>
</organism>
<keyword evidence="11" id="KW-0418">Kinase</keyword>
<dbReference type="SMART" id="SM00091">
    <property type="entry name" value="PAS"/>
    <property type="match status" value="2"/>
</dbReference>
<dbReference type="InterPro" id="IPR036890">
    <property type="entry name" value="HATPase_C_sf"/>
</dbReference>
<comment type="caution">
    <text evidence="18">The sequence shown here is derived from an EMBL/GenBank/DDBJ whole genome shotgun (WGS) entry which is preliminary data.</text>
</comment>
<keyword evidence="10" id="KW-0547">Nucleotide-binding</keyword>
<dbReference type="PANTHER" id="PTHR41523">
    <property type="entry name" value="TWO-COMPONENT SYSTEM SENSOR PROTEIN"/>
    <property type="match status" value="1"/>
</dbReference>
<evidence type="ECO:0000256" key="4">
    <source>
        <dbReference type="ARBA" id="ARBA00022553"/>
    </source>
</evidence>
<dbReference type="NCBIfam" id="TIGR00229">
    <property type="entry name" value="sensory_box"/>
    <property type="match status" value="2"/>
</dbReference>
<keyword evidence="4" id="KW-0597">Phosphoprotein</keyword>
<evidence type="ECO:0000259" key="16">
    <source>
        <dbReference type="PROSITE" id="PS50112"/>
    </source>
</evidence>
<evidence type="ECO:0000256" key="9">
    <source>
        <dbReference type="ARBA" id="ARBA00022737"/>
    </source>
</evidence>
<keyword evidence="3" id="KW-0600">Photoreceptor protein</keyword>
<evidence type="ECO:0000313" key="18">
    <source>
        <dbReference type="EMBL" id="MBB5747464.1"/>
    </source>
</evidence>
<dbReference type="Proteomes" id="UP000545037">
    <property type="component" value="Unassembled WGS sequence"/>
</dbReference>
<dbReference type="SUPFAM" id="SSF55874">
    <property type="entry name" value="ATPase domain of HSP90 chaperone/DNA topoisomerase II/histidine kinase"/>
    <property type="match status" value="1"/>
</dbReference>
<gene>
    <name evidence="18" type="ORF">GGR13_003085</name>
</gene>
<keyword evidence="8" id="KW-0808">Transferase</keyword>
<reference evidence="18 19" key="1">
    <citation type="submission" date="2020-08" db="EMBL/GenBank/DDBJ databases">
        <title>Genomic Encyclopedia of Type Strains, Phase IV (KMG-IV): sequencing the most valuable type-strain genomes for metagenomic binning, comparative biology and taxonomic classification.</title>
        <authorList>
            <person name="Goeker M."/>
        </authorList>
    </citation>
    <scope>NUCLEOTIDE SEQUENCE [LARGE SCALE GENOMIC DNA]</scope>
    <source>
        <strain evidence="18 19">DSM 4737</strain>
    </source>
</reference>
<accession>A0A7W9FHH5</accession>
<protein>
    <recommendedName>
        <fullName evidence="2">histidine kinase</fullName>
        <ecNumber evidence="2">2.7.13.3</ecNumber>
    </recommendedName>
</protein>
<dbReference type="Gene3D" id="3.30.565.10">
    <property type="entry name" value="Histidine kinase-like ATPase, C-terminal domain"/>
    <property type="match status" value="1"/>
</dbReference>
<evidence type="ECO:0000256" key="5">
    <source>
        <dbReference type="ARBA" id="ARBA00022606"/>
    </source>
</evidence>
<feature type="domain" description="PAC" evidence="17">
    <location>
        <begin position="212"/>
        <end position="264"/>
    </location>
</feature>
<dbReference type="InterPro" id="IPR001610">
    <property type="entry name" value="PAC"/>
</dbReference>
<dbReference type="PANTHER" id="PTHR41523:SF8">
    <property type="entry name" value="ETHYLENE RESPONSE SENSOR PROTEIN"/>
    <property type="match status" value="1"/>
</dbReference>